<reference evidence="6" key="1">
    <citation type="submission" date="2013-09" db="EMBL/GenBank/DDBJ databases">
        <title>Corchorus olitorius genome sequencing.</title>
        <authorList>
            <person name="Alam M."/>
            <person name="Haque M.S."/>
            <person name="Islam M.S."/>
            <person name="Emdad E.M."/>
            <person name="Islam M.M."/>
            <person name="Ahmed B."/>
            <person name="Halim A."/>
            <person name="Hossen Q.M.M."/>
            <person name="Hossain M.Z."/>
            <person name="Ahmed R."/>
            <person name="Khan M.M."/>
            <person name="Islam R."/>
            <person name="Rashid M.M."/>
            <person name="Khan S.A."/>
            <person name="Rahman M.S."/>
            <person name="Alam M."/>
            <person name="Yahiya A.S."/>
            <person name="Khan M.S."/>
            <person name="Azam M.S."/>
            <person name="Haque T."/>
            <person name="Lashkar M.Z.H."/>
            <person name="Akhand A.I."/>
            <person name="Morshed G."/>
            <person name="Roy S."/>
            <person name="Uddin K.S."/>
            <person name="Rabeya T."/>
            <person name="Hossain A.S."/>
            <person name="Chowdhury A."/>
            <person name="Snigdha A.R."/>
            <person name="Mortoza M.S."/>
            <person name="Matin S.A."/>
            <person name="Hoque S.M.E."/>
            <person name="Islam M.K."/>
            <person name="Roy D.K."/>
            <person name="Haider R."/>
            <person name="Moosa M.M."/>
            <person name="Elias S.M."/>
            <person name="Hasan A.M."/>
            <person name="Jahan S."/>
            <person name="Shafiuddin M."/>
            <person name="Mahmood N."/>
            <person name="Shommy N.S."/>
        </authorList>
    </citation>
    <scope>NUCLEOTIDE SEQUENCE [LARGE SCALE GENOMIC DNA]</scope>
    <source>
        <strain evidence="6">cv. O-4</strain>
    </source>
</reference>
<organism evidence="5 6">
    <name type="scientific">Corchorus olitorius</name>
    <dbReference type="NCBI Taxonomy" id="93759"/>
    <lineage>
        <taxon>Eukaryota</taxon>
        <taxon>Viridiplantae</taxon>
        <taxon>Streptophyta</taxon>
        <taxon>Embryophyta</taxon>
        <taxon>Tracheophyta</taxon>
        <taxon>Spermatophyta</taxon>
        <taxon>Magnoliopsida</taxon>
        <taxon>eudicotyledons</taxon>
        <taxon>Gunneridae</taxon>
        <taxon>Pentapetalae</taxon>
        <taxon>rosids</taxon>
        <taxon>malvids</taxon>
        <taxon>Malvales</taxon>
        <taxon>Malvaceae</taxon>
        <taxon>Grewioideae</taxon>
        <taxon>Apeibeae</taxon>
        <taxon>Corchorus</taxon>
    </lineage>
</organism>
<protein>
    <recommendedName>
        <fullName evidence="4">Gnk2-homologous domain-containing protein</fullName>
    </recommendedName>
</protein>
<dbReference type="EMBL" id="AWUE01020866">
    <property type="protein sequence ID" value="OMO64946.1"/>
    <property type="molecule type" value="Genomic_DNA"/>
</dbReference>
<dbReference type="PROSITE" id="PS51473">
    <property type="entry name" value="GNK2"/>
    <property type="match status" value="4"/>
</dbReference>
<feature type="domain" description="Gnk2-homologous" evidence="4">
    <location>
        <begin position="266"/>
        <end position="369"/>
    </location>
</feature>
<comment type="caution">
    <text evidence="5">The sequence shown here is derived from an EMBL/GenBank/DDBJ whole genome shotgun (WGS) entry which is preliminary data.</text>
</comment>
<sequence>MQDLNGSSFIFILVLMLPIGIICQLDSNMNSGSQCSVADNSTSESSFKANLDGLLNLLTINAALHNGFYKTTVGENSDKIYGLVQCRIDVSAENCANCTEEAVAEALKVCSTSKSVQVWFTWCTIRYSNEKFFGIMDPFSAALLNSTNLDDASMVSKGVTFMSEVAAAAAKQALRFNTSVLDGGQSGKRYGMAQCIRDISKSDCNKCLESPLDSFRTTIGNKRNWEVYGTSCSMWYHDFQFFSNISISTNHVLILPLGICQLDSNVNQGSQCSVADNSTSESSFKANLDTLLNLLTQNVALHNGFYKTTVGEYSDKIYGLVQCRADVSTENCANCTKQSVAAASQECSTSKSVEIWFTWCTLRYSNEKFFGVMDSSSSGRLNFTNLENSSMIFKGVSFMKGVASAAATQRLRFNTSVLDAGQFGKRYGMAQCIRDISKGDCSKCLETPLESFIISLEDKRNWEVYGTSCSLWYHDYQFFSNISIPTNHGTRRMSTHGVLTGTTMAMIIMFLFLL</sequence>
<keyword evidence="3" id="KW-1133">Transmembrane helix</keyword>
<dbReference type="STRING" id="93759.A0A1R3H3Y7"/>
<dbReference type="PANTHER" id="PTHR32099">
    <property type="entry name" value="CYSTEINE-RICH REPEAT SECRETORY PROTEIN"/>
    <property type="match status" value="1"/>
</dbReference>
<evidence type="ECO:0000313" key="5">
    <source>
        <dbReference type="EMBL" id="OMO64946.1"/>
    </source>
</evidence>
<feature type="transmembrane region" description="Helical" evidence="3">
    <location>
        <begin position="6"/>
        <end position="25"/>
    </location>
</feature>
<proteinExistence type="predicted"/>
<keyword evidence="2" id="KW-0677">Repeat</keyword>
<name>A0A1R3H3Y7_9ROSI</name>
<feature type="domain" description="Gnk2-homologous" evidence="4">
    <location>
        <begin position="136"/>
        <end position="241"/>
    </location>
</feature>
<evidence type="ECO:0000256" key="3">
    <source>
        <dbReference type="SAM" id="Phobius"/>
    </source>
</evidence>
<dbReference type="InterPro" id="IPR038408">
    <property type="entry name" value="GNK2_sf"/>
</dbReference>
<dbReference type="PANTHER" id="PTHR32099:SF30">
    <property type="entry name" value="OS03G0564600 PROTEIN"/>
    <property type="match status" value="1"/>
</dbReference>
<feature type="domain" description="Gnk2-homologous" evidence="4">
    <location>
        <begin position="29"/>
        <end position="132"/>
    </location>
</feature>
<keyword evidence="3" id="KW-0812">Transmembrane</keyword>
<dbReference type="AlphaFoldDB" id="A0A1R3H3Y7"/>
<dbReference type="CDD" id="cd23509">
    <property type="entry name" value="Gnk2-like"/>
    <property type="match status" value="4"/>
</dbReference>
<evidence type="ECO:0000256" key="2">
    <source>
        <dbReference type="ARBA" id="ARBA00022737"/>
    </source>
</evidence>
<keyword evidence="1" id="KW-0732">Signal</keyword>
<evidence type="ECO:0000313" key="6">
    <source>
        <dbReference type="Proteomes" id="UP000187203"/>
    </source>
</evidence>
<dbReference type="InterPro" id="IPR002902">
    <property type="entry name" value="GNK2"/>
</dbReference>
<evidence type="ECO:0000256" key="1">
    <source>
        <dbReference type="ARBA" id="ARBA00022729"/>
    </source>
</evidence>
<feature type="domain" description="Gnk2-homologous" evidence="4">
    <location>
        <begin position="371"/>
        <end position="478"/>
    </location>
</feature>
<evidence type="ECO:0000259" key="4">
    <source>
        <dbReference type="PROSITE" id="PS51473"/>
    </source>
</evidence>
<dbReference type="Gene3D" id="3.30.430.20">
    <property type="entry name" value="Gnk2 domain, C-X8-C-X2-C motif"/>
    <property type="match status" value="4"/>
</dbReference>
<keyword evidence="3" id="KW-0472">Membrane</keyword>
<dbReference type="OrthoDB" id="1731016at2759"/>
<accession>A0A1R3H3Y7</accession>
<gene>
    <name evidence="5" type="ORF">COLO4_31691</name>
</gene>
<dbReference type="Pfam" id="PF01657">
    <property type="entry name" value="Stress-antifung"/>
    <property type="match status" value="4"/>
</dbReference>
<keyword evidence="6" id="KW-1185">Reference proteome</keyword>
<dbReference type="Proteomes" id="UP000187203">
    <property type="component" value="Unassembled WGS sequence"/>
</dbReference>